<accession>A0A9P9W980</accession>
<evidence type="ECO:0000313" key="3">
    <source>
        <dbReference type="Proteomes" id="UP000829685"/>
    </source>
</evidence>
<organism evidence="2 3">
    <name type="scientific">Neoarthrinium moseri</name>
    <dbReference type="NCBI Taxonomy" id="1658444"/>
    <lineage>
        <taxon>Eukaryota</taxon>
        <taxon>Fungi</taxon>
        <taxon>Dikarya</taxon>
        <taxon>Ascomycota</taxon>
        <taxon>Pezizomycotina</taxon>
        <taxon>Sordariomycetes</taxon>
        <taxon>Xylariomycetidae</taxon>
        <taxon>Amphisphaeriales</taxon>
        <taxon>Apiosporaceae</taxon>
        <taxon>Neoarthrinium</taxon>
    </lineage>
</organism>
<proteinExistence type="predicted"/>
<reference evidence="2" key="1">
    <citation type="submission" date="2021-03" db="EMBL/GenBank/DDBJ databases">
        <title>Revisited historic fungal species revealed as producer of novel bioactive compounds through whole genome sequencing and comparative genomics.</title>
        <authorList>
            <person name="Vignolle G.A."/>
            <person name="Hochenegger N."/>
            <person name="Mach R.L."/>
            <person name="Mach-Aigner A.R."/>
            <person name="Javad Rahimi M."/>
            <person name="Salim K.A."/>
            <person name="Chan C.M."/>
            <person name="Lim L.B.L."/>
            <person name="Cai F."/>
            <person name="Druzhinina I.S."/>
            <person name="U'Ren J.M."/>
            <person name="Derntl C."/>
        </authorList>
    </citation>
    <scope>NUCLEOTIDE SEQUENCE</scope>
    <source>
        <strain evidence="2">TUCIM 5799</strain>
    </source>
</reference>
<feature type="compositionally biased region" description="Basic and acidic residues" evidence="1">
    <location>
        <begin position="114"/>
        <end position="128"/>
    </location>
</feature>
<protein>
    <submittedName>
        <fullName evidence="2">Uncharacterized protein</fullName>
    </submittedName>
</protein>
<evidence type="ECO:0000313" key="2">
    <source>
        <dbReference type="EMBL" id="KAI1852552.1"/>
    </source>
</evidence>
<feature type="region of interest" description="Disordered" evidence="1">
    <location>
        <begin position="45"/>
        <end position="159"/>
    </location>
</feature>
<gene>
    <name evidence="2" type="ORF">JX265_013011</name>
</gene>
<dbReference type="EMBL" id="JAFIMR010000061">
    <property type="protein sequence ID" value="KAI1852552.1"/>
    <property type="molecule type" value="Genomic_DNA"/>
</dbReference>
<comment type="caution">
    <text evidence="2">The sequence shown here is derived from an EMBL/GenBank/DDBJ whole genome shotgun (WGS) entry which is preliminary data.</text>
</comment>
<dbReference type="AlphaFoldDB" id="A0A9P9W980"/>
<sequence>MPPRAGSESWCRRLWWRGFGSENHMPRSAIARSPVIETRPNLCKMNCGRTRTSQRAQNGGLPSKSRRESRVSPQARRPPNPCAKTGDISPNLRPTTPKLGKKAVPAAQNVAAHLEPRKSAQNRQKAEESISPTWARTRNLLIARRRRPGPSEAPNSQTR</sequence>
<keyword evidence="3" id="KW-1185">Reference proteome</keyword>
<dbReference type="Proteomes" id="UP000829685">
    <property type="component" value="Unassembled WGS sequence"/>
</dbReference>
<evidence type="ECO:0000256" key="1">
    <source>
        <dbReference type="SAM" id="MobiDB-lite"/>
    </source>
</evidence>
<name>A0A9P9W980_9PEZI</name>